<evidence type="ECO:0000313" key="11">
    <source>
        <dbReference type="Proteomes" id="UP000239068"/>
    </source>
</evidence>
<name>A0A2S7WJU9_9FLAO</name>
<dbReference type="Gene3D" id="2.60.120.260">
    <property type="entry name" value="Galactose-binding domain-like"/>
    <property type="match status" value="1"/>
</dbReference>
<evidence type="ECO:0000259" key="9">
    <source>
        <dbReference type="SMART" id="SM00606"/>
    </source>
</evidence>
<comment type="caution">
    <text evidence="10">The sequence shown here is derived from an EMBL/GenBank/DDBJ whole genome shotgun (WGS) entry which is preliminary data.</text>
</comment>
<feature type="domain" description="Cellulose binding type IV" evidence="9">
    <location>
        <begin position="288"/>
        <end position="417"/>
    </location>
</feature>
<dbReference type="SUPFAM" id="SSF49785">
    <property type="entry name" value="Galactose-binding domain-like"/>
    <property type="match status" value="1"/>
</dbReference>
<dbReference type="CDD" id="cd04084">
    <property type="entry name" value="CBM6_xylanase-like"/>
    <property type="match status" value="1"/>
</dbReference>
<dbReference type="GO" id="GO:0004553">
    <property type="term" value="F:hydrolase activity, hydrolyzing O-glycosyl compounds"/>
    <property type="evidence" value="ECO:0007669"/>
    <property type="project" value="InterPro"/>
</dbReference>
<comment type="similarity">
    <text evidence="1 8">Belongs to the glycosyl hydrolase 43 family.</text>
</comment>
<keyword evidence="4 8" id="KW-0378">Hydrolase</keyword>
<keyword evidence="5" id="KW-0119">Carbohydrate metabolism</keyword>
<evidence type="ECO:0000256" key="4">
    <source>
        <dbReference type="ARBA" id="ARBA00022801"/>
    </source>
</evidence>
<protein>
    <submittedName>
        <fullName evidence="10">1,4-beta-xylanase</fullName>
    </submittedName>
</protein>
<dbReference type="SUPFAM" id="SSF75005">
    <property type="entry name" value="Arabinanase/levansucrase/invertase"/>
    <property type="match status" value="1"/>
</dbReference>
<evidence type="ECO:0000256" key="3">
    <source>
        <dbReference type="ARBA" id="ARBA00022729"/>
    </source>
</evidence>
<dbReference type="Gene3D" id="2.115.10.20">
    <property type="entry name" value="Glycosyl hydrolase domain, family 43"/>
    <property type="match status" value="1"/>
</dbReference>
<dbReference type="AlphaFoldDB" id="A0A2S7WJU9"/>
<evidence type="ECO:0000256" key="7">
    <source>
        <dbReference type="PIRSR" id="PIRSR606710-2"/>
    </source>
</evidence>
<dbReference type="GO" id="GO:0045493">
    <property type="term" value="P:xylan catabolic process"/>
    <property type="evidence" value="ECO:0007669"/>
    <property type="project" value="UniProtKB-KW"/>
</dbReference>
<gene>
    <name evidence="10" type="ORF">BTO16_11750</name>
</gene>
<dbReference type="InterPro" id="IPR005084">
    <property type="entry name" value="CBM6"/>
</dbReference>
<dbReference type="InterPro" id="IPR006584">
    <property type="entry name" value="Cellulose-bd_IV"/>
</dbReference>
<dbReference type="Pfam" id="PF03422">
    <property type="entry name" value="CBM_6"/>
    <property type="match status" value="1"/>
</dbReference>
<keyword evidence="6 8" id="KW-0326">Glycosidase</keyword>
<organism evidence="10 11">
    <name type="scientific">Polaribacter glomeratus</name>
    <dbReference type="NCBI Taxonomy" id="102"/>
    <lineage>
        <taxon>Bacteria</taxon>
        <taxon>Pseudomonadati</taxon>
        <taxon>Bacteroidota</taxon>
        <taxon>Flavobacteriia</taxon>
        <taxon>Flavobacteriales</taxon>
        <taxon>Flavobacteriaceae</taxon>
    </lineage>
</organism>
<dbReference type="CDD" id="cd08990">
    <property type="entry name" value="GH43_AXH_like"/>
    <property type="match status" value="1"/>
</dbReference>
<dbReference type="InterPro" id="IPR052176">
    <property type="entry name" value="Glycosyl_Hydrlase_43_Enz"/>
</dbReference>
<dbReference type="PANTHER" id="PTHR43772">
    <property type="entry name" value="ENDO-1,4-BETA-XYLANASE"/>
    <property type="match status" value="1"/>
</dbReference>
<evidence type="ECO:0000256" key="1">
    <source>
        <dbReference type="ARBA" id="ARBA00009865"/>
    </source>
</evidence>
<evidence type="ECO:0000313" key="10">
    <source>
        <dbReference type="EMBL" id="PQJ77581.1"/>
    </source>
</evidence>
<accession>A0A2S7WJU9</accession>
<evidence type="ECO:0000256" key="8">
    <source>
        <dbReference type="RuleBase" id="RU361187"/>
    </source>
</evidence>
<dbReference type="PANTHER" id="PTHR43772:SF2">
    <property type="entry name" value="PUTATIVE (AFU_ORTHOLOGUE AFUA_2G04480)-RELATED"/>
    <property type="match status" value="1"/>
</dbReference>
<keyword evidence="2 10" id="KW-0858">Xylan degradation</keyword>
<dbReference type="EMBL" id="MSCM01000002">
    <property type="protein sequence ID" value="PQJ77581.1"/>
    <property type="molecule type" value="Genomic_DNA"/>
</dbReference>
<dbReference type="InterPro" id="IPR023296">
    <property type="entry name" value="Glyco_hydro_beta-prop_sf"/>
</dbReference>
<dbReference type="InterPro" id="IPR006710">
    <property type="entry name" value="Glyco_hydro_43"/>
</dbReference>
<keyword evidence="3" id="KW-0732">Signal</keyword>
<feature type="site" description="Important for catalytic activity, responsible for pKa modulation of the active site Glu and correct orientation of both the proton donor and substrate" evidence="7">
    <location>
        <position position="126"/>
    </location>
</feature>
<sequence length="417" mass="48028">MIFSQNPITNAKGVSDPHIRVFNDTIYLYSGHDSSPNDKLWDMKDWRVFSSTNLLDWKLEQTISPKDNYMDNNSIDCWASDASARNGKYYFYFSDKKRGIGVMSSNSPTGPFKDALGKPLVAPMHDPTIFIDDDKNKTPYIIYGDKSDSYYIAELNEDMISTAETPKPIAVNGNLWDKAPKWMDKNYVFKHNDTYYLSWGRDYAISKNIYGPYESAGSFGTGHKLDEFAHGSFFYWKGQYYHVWCYYLKNGLKFRETIITYCHVGDDGKIVSDTAFLDKHFKNGVGQYDASWEVIEAEWFYEKSSEIEKKGIQKEGFKLTNVQNKSWVKFANINFNQQSKIEVSLKNIQGKGKLEIREGSISGKILGSISVKSLNLKEESQKFIATIKEVVGKKDIYLVFKGNRKFKTEFDSFSFHK</sequence>
<dbReference type="Pfam" id="PF04616">
    <property type="entry name" value="Glyco_hydro_43"/>
    <property type="match status" value="1"/>
</dbReference>
<dbReference type="Proteomes" id="UP000239068">
    <property type="component" value="Unassembled WGS sequence"/>
</dbReference>
<evidence type="ECO:0000256" key="6">
    <source>
        <dbReference type="ARBA" id="ARBA00023295"/>
    </source>
</evidence>
<keyword evidence="2 10" id="KW-0624">Polysaccharide degradation</keyword>
<keyword evidence="11" id="KW-1185">Reference proteome</keyword>
<dbReference type="InterPro" id="IPR008979">
    <property type="entry name" value="Galactose-bd-like_sf"/>
</dbReference>
<evidence type="ECO:0000256" key="5">
    <source>
        <dbReference type="ARBA" id="ARBA00023277"/>
    </source>
</evidence>
<reference evidence="10 11" key="1">
    <citation type="submission" date="2016-12" db="EMBL/GenBank/DDBJ databases">
        <title>Trade-off between light-utilization and light-protection in marine flavobacteria.</title>
        <authorList>
            <person name="Kumagai Y."/>
            <person name="Yoshizawa S."/>
            <person name="Kogure K."/>
            <person name="Iwasaki W."/>
        </authorList>
    </citation>
    <scope>NUCLEOTIDE SEQUENCE [LARGE SCALE GENOMIC DNA]</scope>
    <source>
        <strain evidence="10 11">ATCC 43844</strain>
    </source>
</reference>
<evidence type="ECO:0000256" key="2">
    <source>
        <dbReference type="ARBA" id="ARBA00022651"/>
    </source>
</evidence>
<dbReference type="GO" id="GO:0030246">
    <property type="term" value="F:carbohydrate binding"/>
    <property type="evidence" value="ECO:0007669"/>
    <property type="project" value="InterPro"/>
</dbReference>
<proteinExistence type="inferred from homology"/>
<dbReference type="SMART" id="SM00606">
    <property type="entry name" value="CBD_IV"/>
    <property type="match status" value="1"/>
</dbReference>